<organism evidence="1 2">
    <name type="scientific">Cryptococcus gattii EJB2</name>
    <dbReference type="NCBI Taxonomy" id="1296103"/>
    <lineage>
        <taxon>Eukaryota</taxon>
        <taxon>Fungi</taxon>
        <taxon>Dikarya</taxon>
        <taxon>Basidiomycota</taxon>
        <taxon>Agaricomycotina</taxon>
        <taxon>Tremellomycetes</taxon>
        <taxon>Tremellales</taxon>
        <taxon>Cryptococcaceae</taxon>
        <taxon>Cryptococcus</taxon>
        <taxon>Cryptococcus gattii species complex</taxon>
    </lineage>
</organism>
<proteinExistence type="predicted"/>
<reference evidence="1 2" key="1">
    <citation type="submission" date="2015-01" db="EMBL/GenBank/DDBJ databases">
        <title>The Genome Sequence of Cryptococcus gattii EJB2.</title>
        <authorList>
            <consortium name="The Broad Institute Genomics Platform"/>
            <person name="Cuomo C."/>
            <person name="Litvintseva A."/>
            <person name="Chen Y."/>
            <person name="Heitman J."/>
            <person name="Sun S."/>
            <person name="Springer D."/>
            <person name="Dromer F."/>
            <person name="Young S."/>
            <person name="Zeng Q."/>
            <person name="Gargeya S."/>
            <person name="Abouelleil A."/>
            <person name="Alvarado L."/>
            <person name="Chapman S.B."/>
            <person name="Gainer-Dewar J."/>
            <person name="Goldberg J."/>
            <person name="Griggs A."/>
            <person name="Gujja S."/>
            <person name="Hansen M."/>
            <person name="Howarth C."/>
            <person name="Imamovic A."/>
            <person name="Larimer J."/>
            <person name="Murphy C."/>
            <person name="Naylor J."/>
            <person name="Pearson M."/>
            <person name="Priest M."/>
            <person name="Roberts A."/>
            <person name="Saif S."/>
            <person name="Shea T."/>
            <person name="Sykes S."/>
            <person name="Wortman J."/>
            <person name="Nusbaum C."/>
            <person name="Birren B."/>
        </authorList>
    </citation>
    <scope>NUCLEOTIDE SEQUENCE [LARGE SCALE GENOMIC DNA]</scope>
    <source>
        <strain evidence="1 2">EJB2</strain>
    </source>
</reference>
<evidence type="ECO:0000313" key="2">
    <source>
        <dbReference type="Proteomes" id="UP000054272"/>
    </source>
</evidence>
<gene>
    <name evidence="1" type="ORF">I306_02928</name>
</gene>
<name>A0ABR5BWD3_9TREE</name>
<protein>
    <submittedName>
        <fullName evidence="1">Uncharacterized protein</fullName>
    </submittedName>
</protein>
<accession>A0ABR5BWD3</accession>
<sequence length="194" mass="21197">MLNGHKISKLPHLRRLPTSVVRRRLTKLLSEPSSLDSDPFVSAQKVLQQFEERDEAAGLPMPEGLKPRCLAFALTPILEAIEEIEISVEEISLGAIFGTNSSQTKLYAIVLNIGEGVPGFYVIVEKGAASSGSGGQFHVSPHPRVNHVRHSVLRFYGDSILTWEESNNQQGGAFESVHPPPSRTSLFAVGGRIF</sequence>
<dbReference type="Proteomes" id="UP000054272">
    <property type="component" value="Unassembled WGS sequence"/>
</dbReference>
<evidence type="ECO:0000313" key="1">
    <source>
        <dbReference type="EMBL" id="KIR79966.1"/>
    </source>
</evidence>
<dbReference type="EMBL" id="KN848661">
    <property type="protein sequence ID" value="KIR79966.1"/>
    <property type="molecule type" value="Genomic_DNA"/>
</dbReference>
<keyword evidence="2" id="KW-1185">Reference proteome</keyword>